<name>A0A1J0HSF3_ACILW</name>
<organism evidence="1">
    <name type="scientific">Acinetobacter lwoffii</name>
    <dbReference type="NCBI Taxonomy" id="28090"/>
    <lineage>
        <taxon>Bacteria</taxon>
        <taxon>Pseudomonadati</taxon>
        <taxon>Pseudomonadota</taxon>
        <taxon>Gammaproteobacteria</taxon>
        <taxon>Moraxellales</taxon>
        <taxon>Moraxellaceae</taxon>
        <taxon>Acinetobacter</taxon>
    </lineage>
</organism>
<evidence type="ECO:0000313" key="2">
    <source>
        <dbReference type="EMBL" id="QKU23166.1"/>
    </source>
</evidence>
<evidence type="ECO:0000313" key="1">
    <source>
        <dbReference type="EMBL" id="APC57397.1"/>
    </source>
</evidence>
<keyword evidence="1" id="KW-0614">Plasmid</keyword>
<evidence type="ECO:0000313" key="3">
    <source>
        <dbReference type="Proteomes" id="UP000509126"/>
    </source>
</evidence>
<accession>A0A1J0HSF3</accession>
<geneLocation type="plasmid" evidence="1">
    <name>pALWEK1.1</name>
</geneLocation>
<dbReference type="Proteomes" id="UP000509126">
    <property type="component" value="Plasmid unnamed3"/>
</dbReference>
<protein>
    <recommendedName>
        <fullName evidence="4">Zinc-ribbon domain-containing protein</fullName>
    </recommendedName>
</protein>
<proteinExistence type="predicted"/>
<geneLocation type="plasmid" evidence="2 3">
    <name>unnamed3</name>
</geneLocation>
<dbReference type="AlphaFoldDB" id="A0A1J0HSF3"/>
<dbReference type="EMBL" id="KX528688">
    <property type="protein sequence ID" value="APC57397.1"/>
    <property type="molecule type" value="Genomic_DNA"/>
</dbReference>
<reference evidence="2 3" key="2">
    <citation type="submission" date="2019-11" db="EMBL/GenBank/DDBJ databases">
        <title>FDA dAtabase for Regulatory Grade micrObial Sequences (FDA-ARGOS): Supporting development and validation of Infectious Disease Dx tests.</title>
        <authorList>
            <person name="Patel R."/>
            <person name="Rucinski S."/>
            <person name="Tallon L."/>
            <person name="Sadzewicz L."/>
            <person name="Vavikolanu K."/>
            <person name="Mehta A."/>
            <person name="Aluvathingal J."/>
            <person name="Nadendla S."/>
            <person name="Nandy P."/>
            <person name="Geyer C."/>
            <person name="Yan Y."/>
            <person name="Sichtig H."/>
        </authorList>
    </citation>
    <scope>NUCLEOTIDE SEQUENCE [LARGE SCALE GENOMIC DNA]</scope>
    <source>
        <strain evidence="2 3">FDAARGOS_557</strain>
        <plasmid evidence="2 3">unnamed3</plasmid>
    </source>
</reference>
<dbReference type="EMBL" id="CP054804">
    <property type="protein sequence ID" value="QKU23166.1"/>
    <property type="molecule type" value="Genomic_DNA"/>
</dbReference>
<evidence type="ECO:0008006" key="4">
    <source>
        <dbReference type="Google" id="ProtNLM"/>
    </source>
</evidence>
<sequence length="139" mass="16425">MALPKYNLEWCQNYAKQHKGECLSKEYLGRTVKLLYRCEKGHEFYATPAVHIHKKSWCNECSNRDVAHTYEFVKEFIESKGGVLFSTEYINVRQKLDVQCEKKHKWNPTFQNLFHNNSWCPVCSGTGRRTYGKRVRVIS</sequence>
<reference evidence="1" key="1">
    <citation type="journal article" date="2016" name="Biomed. Res. Int.">
        <title>Resistance of Permafrost and Modern Acinetobacter lwoffii Strains to Heavy Metals and Arsenic Revealed by Genome Analysis.</title>
        <authorList>
            <person name="Mindlin S."/>
            <person name="Petrenko A."/>
            <person name="Kurakov A."/>
            <person name="Beletsky A."/>
            <person name="Mardanov A."/>
            <person name="Petrova M."/>
        </authorList>
    </citation>
    <scope>NUCLEOTIDE SEQUENCE</scope>
    <source>
        <strain evidence="1">EK30A</strain>
        <plasmid evidence="1">pALWEK1.1</plasmid>
    </source>
</reference>
<dbReference type="RefSeq" id="WP_004281849.1">
    <property type="nucleotide sequence ID" value="NZ_CP032102.1"/>
</dbReference>
<gene>
    <name evidence="1" type="ORF">ABAC_0039</name>
    <name evidence="2" type="ORF">FOB19_17545</name>
</gene>